<evidence type="ECO:0000313" key="3">
    <source>
        <dbReference type="Proteomes" id="UP001430755"/>
    </source>
</evidence>
<reference evidence="2" key="1">
    <citation type="submission" date="2021-11" db="EMBL/GenBank/DDBJ databases">
        <title>A Novel Adlercreutzia Species, isolated from a Allomyrina dichotoma larva feces.</title>
        <authorList>
            <person name="Suh M.K."/>
        </authorList>
    </citation>
    <scope>NUCLEOTIDE SEQUENCE</scope>
    <source>
        <strain evidence="2">JBNU-10</strain>
    </source>
</reference>
<gene>
    <name evidence="2" type="ORF">LPT13_07060</name>
</gene>
<accession>A0ABS9WIM8</accession>
<protein>
    <submittedName>
        <fullName evidence="2">Helix-turn-helix domain-containing protein</fullName>
    </submittedName>
</protein>
<evidence type="ECO:0000256" key="1">
    <source>
        <dbReference type="SAM" id="MobiDB-lite"/>
    </source>
</evidence>
<comment type="caution">
    <text evidence="2">The sequence shown here is derived from an EMBL/GenBank/DDBJ whole genome shotgun (WGS) entry which is preliminary data.</text>
</comment>
<keyword evidence="3" id="KW-1185">Reference proteome</keyword>
<evidence type="ECO:0000313" key="2">
    <source>
        <dbReference type="EMBL" id="MCI2242107.1"/>
    </source>
</evidence>
<dbReference type="Proteomes" id="UP001430755">
    <property type="component" value="Unassembled WGS sequence"/>
</dbReference>
<organism evidence="2 3">
    <name type="scientific">Adlercreutzia faecimuris</name>
    <dbReference type="NCBI Taxonomy" id="2897341"/>
    <lineage>
        <taxon>Bacteria</taxon>
        <taxon>Bacillati</taxon>
        <taxon>Actinomycetota</taxon>
        <taxon>Coriobacteriia</taxon>
        <taxon>Eggerthellales</taxon>
        <taxon>Eggerthellaceae</taxon>
        <taxon>Adlercreutzia</taxon>
    </lineage>
</organism>
<proteinExistence type="predicted"/>
<sequence>MSGSGERDDGDAFLIVRPFMWRELGLKGVQLLVFARVYGFCAGGGSFYESRRSTAAYLGISERSVIRAVGELADGGLIVEEGPAWAPDGCSTRCYRLGGAALRHTGDKTSPPDIKGADPGPGGDTPAPAGVKTWHLISKEENKGF</sequence>
<feature type="region of interest" description="Disordered" evidence="1">
    <location>
        <begin position="103"/>
        <end position="132"/>
    </location>
</feature>
<dbReference type="RefSeq" id="WP_242164998.1">
    <property type="nucleotide sequence ID" value="NZ_JAJMLW010000002.1"/>
</dbReference>
<name>A0ABS9WIM8_9ACTN</name>
<dbReference type="EMBL" id="JAJMLW010000002">
    <property type="protein sequence ID" value="MCI2242107.1"/>
    <property type="molecule type" value="Genomic_DNA"/>
</dbReference>